<keyword evidence="1 4" id="KW-0489">Methyltransferase</keyword>
<gene>
    <name evidence="4" type="ORF">T190115A13A_80053</name>
</gene>
<evidence type="ECO:0000256" key="1">
    <source>
        <dbReference type="ARBA" id="ARBA00022603"/>
    </source>
</evidence>
<organism evidence="4 5">
    <name type="scientific">Tenacibaculum vairaonense</name>
    <dbReference type="NCBI Taxonomy" id="3137860"/>
    <lineage>
        <taxon>Bacteria</taxon>
        <taxon>Pseudomonadati</taxon>
        <taxon>Bacteroidota</taxon>
        <taxon>Flavobacteriia</taxon>
        <taxon>Flavobacteriales</taxon>
        <taxon>Flavobacteriaceae</taxon>
        <taxon>Tenacibaculum</taxon>
    </lineage>
</organism>
<dbReference type="Gene3D" id="3.40.50.150">
    <property type="entry name" value="Vaccinia Virus protein VP39"/>
    <property type="match status" value="1"/>
</dbReference>
<dbReference type="InterPro" id="IPR029063">
    <property type="entry name" value="SAM-dependent_MTases_sf"/>
</dbReference>
<keyword evidence="5" id="KW-1185">Reference proteome</keyword>
<dbReference type="SUPFAM" id="SSF53335">
    <property type="entry name" value="S-adenosyl-L-methionine-dependent methyltransferases"/>
    <property type="match status" value="1"/>
</dbReference>
<dbReference type="CDD" id="cd02440">
    <property type="entry name" value="AdoMet_MTases"/>
    <property type="match status" value="1"/>
</dbReference>
<keyword evidence="2" id="KW-0808">Transferase</keyword>
<accession>A0ABP1FDP3</accession>
<name>A0ABP1FDP3_9FLAO</name>
<protein>
    <submittedName>
        <fullName evidence="4">Methylase</fullName>
    </submittedName>
</protein>
<comment type="caution">
    <text evidence="4">The sequence shown here is derived from an EMBL/GenBank/DDBJ whole genome shotgun (WGS) entry which is preliminary data.</text>
</comment>
<feature type="domain" description="Methyltransferase" evidence="3">
    <location>
        <begin position="45"/>
        <end position="140"/>
    </location>
</feature>
<reference evidence="4 5" key="1">
    <citation type="submission" date="2024-05" db="EMBL/GenBank/DDBJ databases">
        <authorList>
            <person name="Duchaud E."/>
        </authorList>
    </citation>
    <scope>NUCLEOTIDE SEQUENCE [LARGE SCALE GENOMIC DNA]</scope>
    <source>
        <strain evidence="4">Ena-SAMPLE-TAB-13-05-2024-13:56:06:370-140305</strain>
    </source>
</reference>
<evidence type="ECO:0000313" key="4">
    <source>
        <dbReference type="EMBL" id="CAL2108478.1"/>
    </source>
</evidence>
<dbReference type="GO" id="GO:0032259">
    <property type="term" value="P:methylation"/>
    <property type="evidence" value="ECO:0007669"/>
    <property type="project" value="UniProtKB-KW"/>
</dbReference>
<dbReference type="InterPro" id="IPR041698">
    <property type="entry name" value="Methyltransf_25"/>
</dbReference>
<dbReference type="PANTHER" id="PTHR43861">
    <property type="entry name" value="TRANS-ACONITATE 2-METHYLTRANSFERASE-RELATED"/>
    <property type="match status" value="1"/>
</dbReference>
<dbReference type="PANTHER" id="PTHR43861:SF1">
    <property type="entry name" value="TRANS-ACONITATE 2-METHYLTRANSFERASE"/>
    <property type="match status" value="1"/>
</dbReference>
<dbReference type="GO" id="GO:0008168">
    <property type="term" value="F:methyltransferase activity"/>
    <property type="evidence" value="ECO:0007669"/>
    <property type="project" value="UniProtKB-KW"/>
</dbReference>
<evidence type="ECO:0000313" key="5">
    <source>
        <dbReference type="Proteomes" id="UP001497602"/>
    </source>
</evidence>
<sequence length="260" mass="30006">MSSFFDAAAKTYDDTFTYTKIGKAQRNKVYENLSYVLSSDKQLHILELNCGTGVDAVTFAQKNHNVIATDISEEMIKVASARNNHENLIFKVLDVKNLRRDTFRESFDMVFSNFGGLNCLSIEELNTFIKTVSQLLKPQGKLFMVLMPKNCAWEQIYFLAKGAVKKAKRRNTNQSLLVNVDGEKVPTWYFNPKDIVEITQEHFSVTNYFPVGITVPPSYLEKSFLTKKPFWNILENLEKRLSNRFLARYADHFLIELTKK</sequence>
<dbReference type="Proteomes" id="UP001497602">
    <property type="component" value="Unassembled WGS sequence"/>
</dbReference>
<proteinExistence type="predicted"/>
<dbReference type="Pfam" id="PF13649">
    <property type="entry name" value="Methyltransf_25"/>
    <property type="match status" value="1"/>
</dbReference>
<evidence type="ECO:0000259" key="3">
    <source>
        <dbReference type="Pfam" id="PF13649"/>
    </source>
</evidence>
<dbReference type="RefSeq" id="WP_348740089.1">
    <property type="nucleotide sequence ID" value="NZ_CAXJRC010000045.1"/>
</dbReference>
<evidence type="ECO:0000256" key="2">
    <source>
        <dbReference type="ARBA" id="ARBA00022679"/>
    </source>
</evidence>
<dbReference type="EMBL" id="CAXJRC010000045">
    <property type="protein sequence ID" value="CAL2108478.1"/>
    <property type="molecule type" value="Genomic_DNA"/>
</dbReference>